<dbReference type="RefSeq" id="WP_021216743.1">
    <property type="nucleotide sequence ID" value="NZ_AP023081.1"/>
</dbReference>
<name>A0ABN6BRB9_9PSED</name>
<reference evidence="1" key="1">
    <citation type="submission" date="2020-05" db="EMBL/GenBank/DDBJ databases">
        <title>Complete genome sequence of Pseudomonas sp. Sm006.</title>
        <authorList>
            <person name="Takeuchi K."/>
            <person name="Someya N."/>
        </authorList>
    </citation>
    <scope>NUCLEOTIDE SEQUENCE</scope>
    <source>
        <strain evidence="1">Sm006</strain>
    </source>
</reference>
<protein>
    <submittedName>
        <fullName evidence="1">Uncharacterized protein</fullName>
    </submittedName>
</protein>
<accession>A0ABN6BRB9</accession>
<keyword evidence="2" id="KW-1185">Reference proteome</keyword>
<sequence>MSTQELASDPTWVQICQAVALDPQRRFTSRQAVLGSPDALEATLYRADPDDADADEEDLGDARVLITGVFQPPAEWSDSEREEYYDDSDPAQFFSALIECIAAPASRAYFTAEAGDQVAVNTPEGAIEMYFLYEIFEDEDGHHAVLIRDTEALF</sequence>
<evidence type="ECO:0000313" key="1">
    <source>
        <dbReference type="EMBL" id="BCD86478.1"/>
    </source>
</evidence>
<gene>
    <name evidence="1" type="ORF">PSm6_28850</name>
</gene>
<dbReference type="Proteomes" id="UP001064896">
    <property type="component" value="Chromosome"/>
</dbReference>
<proteinExistence type="predicted"/>
<evidence type="ECO:0000313" key="2">
    <source>
        <dbReference type="Proteomes" id="UP001064896"/>
    </source>
</evidence>
<organism evidence="1 2">
    <name type="scientific">Pseudomonas solani</name>
    <dbReference type="NCBI Taxonomy" id="2731552"/>
    <lineage>
        <taxon>Bacteria</taxon>
        <taxon>Pseudomonadati</taxon>
        <taxon>Pseudomonadota</taxon>
        <taxon>Gammaproteobacteria</taxon>
        <taxon>Pseudomonadales</taxon>
        <taxon>Pseudomonadaceae</taxon>
        <taxon>Pseudomonas</taxon>
    </lineage>
</organism>
<dbReference type="EMBL" id="AP023081">
    <property type="protein sequence ID" value="BCD86478.1"/>
    <property type="molecule type" value="Genomic_DNA"/>
</dbReference>